<accession>A0A653LDI9</accession>
<dbReference type="EMBL" id="CABWLC010000022">
    <property type="protein sequence ID" value="VXA89361.1"/>
    <property type="molecule type" value="Genomic_DNA"/>
</dbReference>
<feature type="domain" description="Winged helix-turn-helix" evidence="2">
    <location>
        <begin position="32"/>
        <end position="97"/>
    </location>
</feature>
<evidence type="ECO:0000256" key="1">
    <source>
        <dbReference type="SAM" id="MobiDB-lite"/>
    </source>
</evidence>
<proteinExistence type="predicted"/>
<organism evidence="3 4">
    <name type="scientific">Aeromonas veronii</name>
    <dbReference type="NCBI Taxonomy" id="654"/>
    <lineage>
        <taxon>Bacteria</taxon>
        <taxon>Pseudomonadati</taxon>
        <taxon>Pseudomonadota</taxon>
        <taxon>Gammaproteobacteria</taxon>
        <taxon>Aeromonadales</taxon>
        <taxon>Aeromonadaceae</taxon>
        <taxon>Aeromonas</taxon>
    </lineage>
</organism>
<feature type="region of interest" description="Disordered" evidence="1">
    <location>
        <begin position="1"/>
        <end position="23"/>
    </location>
</feature>
<evidence type="ECO:0000313" key="3">
    <source>
        <dbReference type="EMBL" id="VXA89361.1"/>
    </source>
</evidence>
<sequence>MNKKKAAPQNGTTEFEHPKNNTLCAGPTVTGQLAQVLTILRQGPTSSVEFILEHNILRAQARILELRQKGFNITTHIQAHVLYRGHRYKSMATYVLGLPEWSAPSQPDSNTTTS</sequence>
<dbReference type="InterPro" id="IPR055245">
    <property type="entry name" value="HTH_proteobacteria"/>
</dbReference>
<evidence type="ECO:0000313" key="4">
    <source>
        <dbReference type="Proteomes" id="UP000439123"/>
    </source>
</evidence>
<dbReference type="Pfam" id="PF14090">
    <property type="entry name" value="HTH_39"/>
    <property type="match status" value="1"/>
</dbReference>
<dbReference type="RefSeq" id="WP_159158206.1">
    <property type="nucleotide sequence ID" value="NZ_LR732798.1"/>
</dbReference>
<dbReference type="Proteomes" id="UP000439123">
    <property type="component" value="Unassembled WGS sequence"/>
</dbReference>
<evidence type="ECO:0000259" key="2">
    <source>
        <dbReference type="Pfam" id="PF14090"/>
    </source>
</evidence>
<name>A0A653LDI9_AERVE</name>
<protein>
    <recommendedName>
        <fullName evidence="2">Winged helix-turn-helix domain-containing protein</fullName>
    </recommendedName>
</protein>
<reference evidence="3 4" key="1">
    <citation type="submission" date="2019-10" db="EMBL/GenBank/DDBJ databases">
        <authorList>
            <person name="Karimi E."/>
        </authorList>
    </citation>
    <scope>NUCLEOTIDE SEQUENCE [LARGE SCALE GENOMIC DNA]</scope>
    <source>
        <strain evidence="3">Aeromonas sp. 8C</strain>
    </source>
</reference>
<dbReference type="AlphaFoldDB" id="A0A653LDI9"/>
<gene>
    <name evidence="3" type="ORF">AERO8C_90065</name>
</gene>